<dbReference type="Gramene" id="TVU40021">
    <property type="protein sequence ID" value="TVU40021"/>
    <property type="gene ID" value="EJB05_13466"/>
</dbReference>
<dbReference type="PANTHER" id="PTHR23500">
    <property type="entry name" value="SOLUTE CARRIER FAMILY 2, FACILITATED GLUCOSE TRANSPORTER"/>
    <property type="match status" value="1"/>
</dbReference>
<dbReference type="AlphaFoldDB" id="A0A5J9VWK5"/>
<evidence type="ECO:0000256" key="5">
    <source>
        <dbReference type="ARBA" id="ARBA00022989"/>
    </source>
</evidence>
<reference evidence="8 9" key="1">
    <citation type="journal article" date="2019" name="Sci. Rep.">
        <title>A high-quality genome of Eragrostis curvula grass provides insights into Poaceae evolution and supports new strategies to enhance forage quality.</title>
        <authorList>
            <person name="Carballo J."/>
            <person name="Santos B.A.C.M."/>
            <person name="Zappacosta D."/>
            <person name="Garbus I."/>
            <person name="Selva J.P."/>
            <person name="Gallo C.A."/>
            <person name="Diaz A."/>
            <person name="Albertini E."/>
            <person name="Caccamo M."/>
            <person name="Echenique V."/>
        </authorList>
    </citation>
    <scope>NUCLEOTIDE SEQUENCE [LARGE SCALE GENOMIC DNA]</scope>
    <source>
        <strain evidence="9">cv. Victoria</strain>
        <tissue evidence="8">Leaf</tissue>
    </source>
</reference>
<keyword evidence="5 7" id="KW-1133">Transmembrane helix</keyword>
<keyword evidence="3" id="KW-0813">Transport</keyword>
<feature type="transmembrane region" description="Helical" evidence="7">
    <location>
        <begin position="323"/>
        <end position="343"/>
    </location>
</feature>
<protein>
    <recommendedName>
        <fullName evidence="10">Major facilitator superfamily (MFS) profile domain-containing protein</fullName>
    </recommendedName>
</protein>
<feature type="transmembrane region" description="Helical" evidence="7">
    <location>
        <begin position="197"/>
        <end position="215"/>
    </location>
</feature>
<evidence type="ECO:0000313" key="8">
    <source>
        <dbReference type="EMBL" id="TVU40021.1"/>
    </source>
</evidence>
<evidence type="ECO:0000256" key="6">
    <source>
        <dbReference type="ARBA" id="ARBA00023136"/>
    </source>
</evidence>
<feature type="transmembrane region" description="Helical" evidence="7">
    <location>
        <begin position="160"/>
        <end position="185"/>
    </location>
</feature>
<dbReference type="InterPro" id="IPR005828">
    <property type="entry name" value="MFS_sugar_transport-like"/>
</dbReference>
<dbReference type="EMBL" id="RWGY01000007">
    <property type="protein sequence ID" value="TVU40021.1"/>
    <property type="molecule type" value="Genomic_DNA"/>
</dbReference>
<dbReference type="PANTHER" id="PTHR23500:SF537">
    <property type="entry name" value="MAJOR FACILITATOR SUPERFAMILY (MFS) PROFILE DOMAIN-CONTAINING PROTEIN"/>
    <property type="match status" value="1"/>
</dbReference>
<comment type="similarity">
    <text evidence="2">Belongs to the major facilitator superfamily. Sugar transporter (TC 2.A.1.1) family.</text>
</comment>
<dbReference type="InterPro" id="IPR036259">
    <property type="entry name" value="MFS_trans_sf"/>
</dbReference>
<name>A0A5J9VWK5_9POAL</name>
<accession>A0A5J9VWK5</accession>
<feature type="non-terminal residue" evidence="8">
    <location>
        <position position="1"/>
    </location>
</feature>
<sequence length="378" mass="41499">MMLGSGLFLAGSIINVCAVNISMLIIGRMLLGLSAPLCLSETAPAKWRGAFASAYTAFSVTGHLFATVTNISLTDPWLGLARLPRPGGHPKRRAFFVSDTPSSLVLRGHPDKARAALRRFRGPDADVDGELKDIIRAVDEANRNEDGAFRRLFSKEYRHCMVIGVAIPVFYELTGISAISIFLPVLFRTVGFGSQKAILGSVINSTVSLVATLLASSVMDLTGRRILYIVGGDHFMDNGCSSRDPRGRGGDAAELCDRRAGSYLAMHFLLGRVVGTAEVGGAGRDLPVEVRSAGQAMSMSIWLCLLFLELQVFIKMLCVMKYGLFLFHTGFLLVGTIFLALFLPETKGVPLELMRSVWMKHWYWRKFIKDDKQDNQDN</sequence>
<evidence type="ECO:0000256" key="2">
    <source>
        <dbReference type="ARBA" id="ARBA00010992"/>
    </source>
</evidence>
<dbReference type="Proteomes" id="UP000324897">
    <property type="component" value="Chromosome 4"/>
</dbReference>
<organism evidence="8 9">
    <name type="scientific">Eragrostis curvula</name>
    <name type="common">weeping love grass</name>
    <dbReference type="NCBI Taxonomy" id="38414"/>
    <lineage>
        <taxon>Eukaryota</taxon>
        <taxon>Viridiplantae</taxon>
        <taxon>Streptophyta</taxon>
        <taxon>Embryophyta</taxon>
        <taxon>Tracheophyta</taxon>
        <taxon>Spermatophyta</taxon>
        <taxon>Magnoliopsida</taxon>
        <taxon>Liliopsida</taxon>
        <taxon>Poales</taxon>
        <taxon>Poaceae</taxon>
        <taxon>PACMAD clade</taxon>
        <taxon>Chloridoideae</taxon>
        <taxon>Eragrostideae</taxon>
        <taxon>Eragrostidinae</taxon>
        <taxon>Eragrostis</taxon>
    </lineage>
</organism>
<dbReference type="GO" id="GO:0016020">
    <property type="term" value="C:membrane"/>
    <property type="evidence" value="ECO:0007669"/>
    <property type="project" value="UniProtKB-SubCell"/>
</dbReference>
<dbReference type="OrthoDB" id="5296287at2759"/>
<evidence type="ECO:0000256" key="7">
    <source>
        <dbReference type="SAM" id="Phobius"/>
    </source>
</evidence>
<evidence type="ECO:0000256" key="4">
    <source>
        <dbReference type="ARBA" id="ARBA00022692"/>
    </source>
</evidence>
<dbReference type="SUPFAM" id="SSF103473">
    <property type="entry name" value="MFS general substrate transporter"/>
    <property type="match status" value="1"/>
</dbReference>
<proteinExistence type="inferred from homology"/>
<dbReference type="Pfam" id="PF00083">
    <property type="entry name" value="Sugar_tr"/>
    <property type="match status" value="2"/>
</dbReference>
<keyword evidence="9" id="KW-1185">Reference proteome</keyword>
<dbReference type="InterPro" id="IPR045262">
    <property type="entry name" value="STP/PLT_plant"/>
</dbReference>
<gene>
    <name evidence="8" type="ORF">EJB05_13466</name>
</gene>
<comment type="subcellular location">
    <subcellularLocation>
        <location evidence="1">Membrane</location>
    </subcellularLocation>
</comment>
<keyword evidence="6 7" id="KW-0472">Membrane</keyword>
<evidence type="ECO:0000313" key="9">
    <source>
        <dbReference type="Proteomes" id="UP000324897"/>
    </source>
</evidence>
<evidence type="ECO:0000256" key="3">
    <source>
        <dbReference type="ARBA" id="ARBA00022448"/>
    </source>
</evidence>
<dbReference type="GO" id="GO:0015144">
    <property type="term" value="F:carbohydrate transmembrane transporter activity"/>
    <property type="evidence" value="ECO:0007669"/>
    <property type="project" value="InterPro"/>
</dbReference>
<dbReference type="Gene3D" id="1.20.1250.20">
    <property type="entry name" value="MFS general substrate transporter like domains"/>
    <property type="match status" value="2"/>
</dbReference>
<feature type="transmembrane region" description="Helical" evidence="7">
    <location>
        <begin position="6"/>
        <end position="26"/>
    </location>
</feature>
<evidence type="ECO:0000256" key="1">
    <source>
        <dbReference type="ARBA" id="ARBA00004370"/>
    </source>
</evidence>
<keyword evidence="4 7" id="KW-0812">Transmembrane</keyword>
<evidence type="ECO:0008006" key="10">
    <source>
        <dbReference type="Google" id="ProtNLM"/>
    </source>
</evidence>
<comment type="caution">
    <text evidence="8">The sequence shown here is derived from an EMBL/GenBank/DDBJ whole genome shotgun (WGS) entry which is preliminary data.</text>
</comment>